<accession>A0A1I6D8U9</accession>
<proteinExistence type="predicted"/>
<dbReference type="Proteomes" id="UP000199584">
    <property type="component" value="Unassembled WGS sequence"/>
</dbReference>
<keyword evidence="2" id="KW-1185">Reference proteome</keyword>
<gene>
    <name evidence="1" type="ORF">SAMN05660706_10783</name>
</gene>
<sequence>MLSANFKGSEDVTDCVGLLISILVRYPQVAAINFDPWKQLLKFNFICSRLLNDTELEKFKVYLLNCIQSFNYLERKDAALVEITHQVFEELTLIEIKRDVKTLVQEEIALVVEIFNQFWEGILVSDINESIIEEDLIMQEEIIEHMLESVRGSAEDKRLYAFREEGKVLVFNK</sequence>
<name>A0A1I6D8U9_9FIRM</name>
<reference evidence="2" key="1">
    <citation type="submission" date="2016-10" db="EMBL/GenBank/DDBJ databases">
        <authorList>
            <person name="Varghese N."/>
            <person name="Submissions S."/>
        </authorList>
    </citation>
    <scope>NUCLEOTIDE SEQUENCE [LARGE SCALE GENOMIC DNA]</scope>
    <source>
        <strain evidence="2">DSM 3669</strain>
    </source>
</reference>
<dbReference type="EMBL" id="FOYM01000007">
    <property type="protein sequence ID" value="SFR01900.1"/>
    <property type="molecule type" value="Genomic_DNA"/>
</dbReference>
<evidence type="ECO:0000313" key="2">
    <source>
        <dbReference type="Proteomes" id="UP000199584"/>
    </source>
</evidence>
<dbReference type="AlphaFoldDB" id="A0A1I6D8U9"/>
<dbReference type="STRING" id="39060.SAMN05660706_10783"/>
<organism evidence="1 2">
    <name type="scientific">Desulfoscipio geothermicus DSM 3669</name>
    <dbReference type="NCBI Taxonomy" id="1121426"/>
    <lineage>
        <taxon>Bacteria</taxon>
        <taxon>Bacillati</taxon>
        <taxon>Bacillota</taxon>
        <taxon>Clostridia</taxon>
        <taxon>Eubacteriales</taxon>
        <taxon>Desulfallaceae</taxon>
        <taxon>Desulfoscipio</taxon>
    </lineage>
</organism>
<protein>
    <submittedName>
        <fullName evidence="1">Uncharacterized protein</fullName>
    </submittedName>
</protein>
<evidence type="ECO:0000313" key="1">
    <source>
        <dbReference type="EMBL" id="SFR01900.1"/>
    </source>
</evidence>